<dbReference type="Proteomes" id="UP000469452">
    <property type="component" value="Unassembled WGS sequence"/>
</dbReference>
<proteinExistence type="predicted"/>
<dbReference type="AlphaFoldDB" id="A0A6A4ZJH8"/>
<dbReference type="VEuPathDB" id="FungiDB:H257_00136"/>
<organism evidence="1 2">
    <name type="scientific">Aphanomyces astaci</name>
    <name type="common">Crayfish plague agent</name>
    <dbReference type="NCBI Taxonomy" id="112090"/>
    <lineage>
        <taxon>Eukaryota</taxon>
        <taxon>Sar</taxon>
        <taxon>Stramenopiles</taxon>
        <taxon>Oomycota</taxon>
        <taxon>Saprolegniomycetes</taxon>
        <taxon>Saprolegniales</taxon>
        <taxon>Verrucalvaceae</taxon>
        <taxon>Aphanomyces</taxon>
    </lineage>
</organism>
<name>A0A6A4ZJH8_APHAT</name>
<comment type="caution">
    <text evidence="1">The sequence shown here is derived from an EMBL/GenBank/DDBJ whole genome shotgun (WGS) entry which is preliminary data.</text>
</comment>
<sequence>MRQPAHGRARCKQWRLTCMKEPPDTCPYIFKINQKVETKVPLQRKKVDDVLGGDEAWENVDQTDSKPQHYRMLACFHVQPGLCVL</sequence>
<evidence type="ECO:0000313" key="2">
    <source>
        <dbReference type="Proteomes" id="UP000469452"/>
    </source>
</evidence>
<reference evidence="1 2" key="1">
    <citation type="submission" date="2019-06" db="EMBL/GenBank/DDBJ databases">
        <title>Genomics analysis of Aphanomyces spp. identifies a new class of oomycete effector associated with host adaptation.</title>
        <authorList>
            <person name="Gaulin E."/>
        </authorList>
    </citation>
    <scope>NUCLEOTIDE SEQUENCE [LARGE SCALE GENOMIC DNA]</scope>
    <source>
        <strain evidence="1 2">E</strain>
    </source>
</reference>
<gene>
    <name evidence="1" type="ORF">AaE_013465</name>
</gene>
<accession>A0A6A4ZJH8</accession>
<dbReference type="EMBL" id="VJMI01019259">
    <property type="protein sequence ID" value="KAF0707804.1"/>
    <property type="molecule type" value="Genomic_DNA"/>
</dbReference>
<evidence type="ECO:0000313" key="1">
    <source>
        <dbReference type="EMBL" id="KAF0707804.1"/>
    </source>
</evidence>
<protein>
    <submittedName>
        <fullName evidence="1">Uncharacterized protein</fullName>
    </submittedName>
</protein>